<gene>
    <name evidence="1" type="ORF">J4557_15875</name>
</gene>
<evidence type="ECO:0000313" key="2">
    <source>
        <dbReference type="Proteomes" id="UP000666915"/>
    </source>
</evidence>
<comment type="caution">
    <text evidence="1">The sequence shown here is derived from an EMBL/GenBank/DDBJ whole genome shotgun (WGS) entry which is preliminary data.</text>
</comment>
<organism evidence="1 2">
    <name type="scientific">Actinomadura nitritigenes</name>
    <dbReference type="NCBI Taxonomy" id="134602"/>
    <lineage>
        <taxon>Bacteria</taxon>
        <taxon>Bacillati</taxon>
        <taxon>Actinomycetota</taxon>
        <taxon>Actinomycetes</taxon>
        <taxon>Streptosporangiales</taxon>
        <taxon>Thermomonosporaceae</taxon>
        <taxon>Actinomadura</taxon>
    </lineage>
</organism>
<dbReference type="Proteomes" id="UP000666915">
    <property type="component" value="Unassembled WGS sequence"/>
</dbReference>
<reference evidence="1 2" key="1">
    <citation type="submission" date="2021-03" db="EMBL/GenBank/DDBJ databases">
        <authorList>
            <person name="Kanchanasin P."/>
            <person name="Saeng-In P."/>
            <person name="Phongsopitanun W."/>
            <person name="Yuki M."/>
            <person name="Kudo T."/>
            <person name="Ohkuma M."/>
            <person name="Tanasupawat S."/>
        </authorList>
    </citation>
    <scope>NUCLEOTIDE SEQUENCE [LARGE SCALE GENOMIC DNA]</scope>
    <source>
        <strain evidence="1 2">L46</strain>
    </source>
</reference>
<accession>A0ABS3R012</accession>
<dbReference type="EMBL" id="JAGEOK010000009">
    <property type="protein sequence ID" value="MBO2438998.1"/>
    <property type="molecule type" value="Genomic_DNA"/>
</dbReference>
<proteinExistence type="predicted"/>
<protein>
    <submittedName>
        <fullName evidence="1">Uncharacterized protein</fullName>
    </submittedName>
</protein>
<keyword evidence="2" id="KW-1185">Reference proteome</keyword>
<dbReference type="RefSeq" id="WP_208267297.1">
    <property type="nucleotide sequence ID" value="NZ_BAAAGM010000031.1"/>
</dbReference>
<evidence type="ECO:0000313" key="1">
    <source>
        <dbReference type="EMBL" id="MBO2438998.1"/>
    </source>
</evidence>
<name>A0ABS3R012_9ACTN</name>
<sequence length="107" mass="12001">MTEQLDHARQHGDRLALTRRTLQEITGTEPDDTTGHIDTLPPAYRDILAVFIRTTGALRAEDLRQALHTGTEPRHVEAMRAELKRLVGRDILTEPEPGSFAINPDKP</sequence>